<dbReference type="InterPro" id="IPR007110">
    <property type="entry name" value="Ig-like_dom"/>
</dbReference>
<accession>A0A3S5CGI7</accession>
<evidence type="ECO:0000259" key="1">
    <source>
        <dbReference type="PROSITE" id="PS50835"/>
    </source>
</evidence>
<dbReference type="PROSITE" id="PS50835">
    <property type="entry name" value="IG_LIKE"/>
    <property type="match status" value="1"/>
</dbReference>
<gene>
    <name evidence="2" type="ORF">PXEA_LOCUS9</name>
</gene>
<dbReference type="OrthoDB" id="6284657at2759"/>
<sequence length="358" mass="41203">MCVILRTILKTNSNATMLQATCRPVWLDGQERLQGLPGEERPRLEWFYYRPQIAGDVPIPSEVVLASPPQLEMLTVTPQRDNVIRLETAAYQFPDVEAVFYCRASYEGLKVAEHTVYIHRTTDRYRVQIYDEKLRRKSYEFVGSNTQLTCLVDDRQTGERTEPMAYFWRIRYPDGVLSNIHRPGELATSISGIDSRQLSLVGLTTSPEAGFAEEEVYGLICTAQHNATYETQSNEFRIHIRKKPVLTKISFERLLPNLETLEDEKDTYSNKIDYKVACNAEISGPIPAISWQKCKDSECSSAVDILPRSNSLEFYVNATDYQDEGMFRCVVLQFLPNYNYELNKTKIFELKRQGELCQ</sequence>
<keyword evidence="3" id="KW-1185">Reference proteome</keyword>
<evidence type="ECO:0000313" key="2">
    <source>
        <dbReference type="EMBL" id="VEL06569.1"/>
    </source>
</evidence>
<proteinExistence type="predicted"/>
<protein>
    <recommendedName>
        <fullName evidence="1">Ig-like domain-containing protein</fullName>
    </recommendedName>
</protein>
<dbReference type="EMBL" id="CAAALY010000027">
    <property type="protein sequence ID" value="VEL06569.1"/>
    <property type="molecule type" value="Genomic_DNA"/>
</dbReference>
<dbReference type="AlphaFoldDB" id="A0A3S5CGI7"/>
<evidence type="ECO:0000313" key="3">
    <source>
        <dbReference type="Proteomes" id="UP000784294"/>
    </source>
</evidence>
<reference evidence="2" key="1">
    <citation type="submission" date="2018-11" db="EMBL/GenBank/DDBJ databases">
        <authorList>
            <consortium name="Pathogen Informatics"/>
        </authorList>
    </citation>
    <scope>NUCLEOTIDE SEQUENCE</scope>
</reference>
<name>A0A3S5CGI7_9PLAT</name>
<comment type="caution">
    <text evidence="2">The sequence shown here is derived from an EMBL/GenBank/DDBJ whole genome shotgun (WGS) entry which is preliminary data.</text>
</comment>
<organism evidence="2 3">
    <name type="scientific">Protopolystoma xenopodis</name>
    <dbReference type="NCBI Taxonomy" id="117903"/>
    <lineage>
        <taxon>Eukaryota</taxon>
        <taxon>Metazoa</taxon>
        <taxon>Spiralia</taxon>
        <taxon>Lophotrochozoa</taxon>
        <taxon>Platyhelminthes</taxon>
        <taxon>Monogenea</taxon>
        <taxon>Polyopisthocotylea</taxon>
        <taxon>Polystomatidea</taxon>
        <taxon>Polystomatidae</taxon>
        <taxon>Protopolystoma</taxon>
    </lineage>
</organism>
<feature type="domain" description="Ig-like" evidence="1">
    <location>
        <begin position="256"/>
        <end position="331"/>
    </location>
</feature>
<dbReference type="Proteomes" id="UP000784294">
    <property type="component" value="Unassembled WGS sequence"/>
</dbReference>